<evidence type="ECO:0000256" key="1">
    <source>
        <dbReference type="SAM" id="MobiDB-lite"/>
    </source>
</evidence>
<proteinExistence type="predicted"/>
<comment type="caution">
    <text evidence="2">The sequence shown here is derived from an EMBL/GenBank/DDBJ whole genome shotgun (WGS) entry which is preliminary data.</text>
</comment>
<reference evidence="2" key="1">
    <citation type="submission" date="2021-10" db="EMBL/GenBank/DDBJ databases">
        <title>Melipona bicolor Genome sequencing and assembly.</title>
        <authorList>
            <person name="Araujo N.S."/>
            <person name="Arias M.C."/>
        </authorList>
    </citation>
    <scope>NUCLEOTIDE SEQUENCE</scope>
    <source>
        <strain evidence="2">USP_2M_L1-L4_2017</strain>
        <tissue evidence="2">Whole body</tissue>
    </source>
</reference>
<dbReference type="AlphaFoldDB" id="A0AA40FG81"/>
<dbReference type="EMBL" id="JAHYIQ010000043">
    <property type="protein sequence ID" value="KAK1118423.1"/>
    <property type="molecule type" value="Genomic_DNA"/>
</dbReference>
<keyword evidence="3" id="KW-1185">Reference proteome</keyword>
<feature type="compositionally biased region" description="Polar residues" evidence="1">
    <location>
        <begin position="26"/>
        <end position="39"/>
    </location>
</feature>
<evidence type="ECO:0000313" key="2">
    <source>
        <dbReference type="EMBL" id="KAK1118423.1"/>
    </source>
</evidence>
<name>A0AA40FG81_9HYME</name>
<gene>
    <name evidence="2" type="ORF">K0M31_015122</name>
</gene>
<feature type="region of interest" description="Disordered" evidence="1">
    <location>
        <begin position="1"/>
        <end position="41"/>
    </location>
</feature>
<sequence length="119" mass="13469">MPVHPSPNVTRGKSRLAVDYGPLAPCTTSRSDAPSSSLTRAPMDLPSRFYKDLRWTSQVKRINSTRQTSQKEGRERRATAMNLKIYAHPLAAVEWGFLRNEIGATEINWRDEEVAVKSR</sequence>
<dbReference type="Proteomes" id="UP001177670">
    <property type="component" value="Unassembled WGS sequence"/>
</dbReference>
<accession>A0AA40FG81</accession>
<evidence type="ECO:0000313" key="3">
    <source>
        <dbReference type="Proteomes" id="UP001177670"/>
    </source>
</evidence>
<protein>
    <submittedName>
        <fullName evidence="2">Uncharacterized protein</fullName>
    </submittedName>
</protein>
<organism evidence="2 3">
    <name type="scientific">Melipona bicolor</name>
    <dbReference type="NCBI Taxonomy" id="60889"/>
    <lineage>
        <taxon>Eukaryota</taxon>
        <taxon>Metazoa</taxon>
        <taxon>Ecdysozoa</taxon>
        <taxon>Arthropoda</taxon>
        <taxon>Hexapoda</taxon>
        <taxon>Insecta</taxon>
        <taxon>Pterygota</taxon>
        <taxon>Neoptera</taxon>
        <taxon>Endopterygota</taxon>
        <taxon>Hymenoptera</taxon>
        <taxon>Apocrita</taxon>
        <taxon>Aculeata</taxon>
        <taxon>Apoidea</taxon>
        <taxon>Anthophila</taxon>
        <taxon>Apidae</taxon>
        <taxon>Melipona</taxon>
    </lineage>
</organism>